<feature type="signal peptide" evidence="1">
    <location>
        <begin position="1"/>
        <end position="25"/>
    </location>
</feature>
<evidence type="ECO:0000256" key="1">
    <source>
        <dbReference type="SAM" id="SignalP"/>
    </source>
</evidence>
<evidence type="ECO:0000313" key="2">
    <source>
        <dbReference type="EMBL" id="SFB40404.1"/>
    </source>
</evidence>
<accession>A0A1I1AQV6</accession>
<keyword evidence="3" id="KW-1185">Reference proteome</keyword>
<feature type="chain" id="PRO_5011675471" description="Cadherin-like beta sandwich domain-containing protein" evidence="1">
    <location>
        <begin position="26"/>
        <end position="1027"/>
    </location>
</feature>
<name>A0A1I1AQV6_9FIRM</name>
<reference evidence="2 3" key="1">
    <citation type="submission" date="2016-10" db="EMBL/GenBank/DDBJ databases">
        <authorList>
            <person name="de Groot N.N."/>
        </authorList>
    </citation>
    <scope>NUCLEOTIDE SEQUENCE [LARGE SCALE GENOMIC DNA]</scope>
    <source>
        <strain evidence="2 3">DSM 5522</strain>
    </source>
</reference>
<dbReference type="RefSeq" id="WP_143088321.1">
    <property type="nucleotide sequence ID" value="NZ_FOJY01000040.1"/>
</dbReference>
<dbReference type="OrthoDB" id="1870898at2"/>
<feature type="non-terminal residue" evidence="2">
    <location>
        <position position="1027"/>
    </location>
</feature>
<evidence type="ECO:0008006" key="4">
    <source>
        <dbReference type="Google" id="ProtNLM"/>
    </source>
</evidence>
<evidence type="ECO:0000313" key="3">
    <source>
        <dbReference type="Proteomes" id="UP000198838"/>
    </source>
</evidence>
<proteinExistence type="predicted"/>
<organism evidence="2 3">
    <name type="scientific">Acetitomaculum ruminis DSM 5522</name>
    <dbReference type="NCBI Taxonomy" id="1120918"/>
    <lineage>
        <taxon>Bacteria</taxon>
        <taxon>Bacillati</taxon>
        <taxon>Bacillota</taxon>
        <taxon>Clostridia</taxon>
        <taxon>Lachnospirales</taxon>
        <taxon>Lachnospiraceae</taxon>
        <taxon>Acetitomaculum</taxon>
    </lineage>
</organism>
<dbReference type="STRING" id="1120918.SAMN05216249_1402"/>
<dbReference type="EMBL" id="FOJY01000040">
    <property type="protein sequence ID" value="SFB40404.1"/>
    <property type="molecule type" value="Genomic_DNA"/>
</dbReference>
<keyword evidence="1" id="KW-0732">Signal</keyword>
<sequence>MKKVKYLLLLLICFFIGYFPISVNAAQQAIDHVELREKSSSSTKYTCSALDEKIFYTDEITNSIGHLRIYLTDSDKYKVTSAYTNTKKASKIVNNTENPLLWKVDFSTSGSVFYIDIQNKESLDTQTYIVVVKSIEKATGPVLVDSSNNTIVGKNSDYQDGKSNIKKIDDCKDNEVYLKCEKVDPGYTVYSKETGPRWIHTDDNYYRVNGSKEYQYDATQKEENPVLAPVQLKKGWNVIEAYSEGTLPDFGEATGLKVGDLRGERSGYSDYLWFIYYDGEKEALPSDDTSLGKIRAVSYVNKYNEFFSGYSTQVDSKNDNYAIILPKVLKYPYILVQVSAKTSTSTVSMPSSMVKASCGSIYSIKVEPEKTVAIPVTVTAASGSSKVQNIEIKWLSSDANIKEANLTNGQLEKSINSEESAYFYTVSGQADTIFKVKASEGASLTFNGESADLKDGYYIYNAPADVSCVNVVVTAADGVSKKTYTFVNNTVGTYFTVSDETRKLAKELLEKSKWYKESADSPTDRYWSVFMRAAAGLSFDNIQVFDVTKASIDPTVPAKTYGAIILDLVITGENPYDFNGTNYVELLEKCSEPYGNQSFGPYGADIWAYIGLKAAGAGKDYKYMDALTTRVKNYALDPTGYLEMRSWAWAALGDELTYDQKISIIHEVDDTFFWKKGEDAGLFVAPEYQNCINSNCHGCVMTGINSMSYDIENYKTDATHSPLQSLYSRFYSDGVWLYRVGWKDGNDEKDVIIALGEVASGSSSIYGRYAPKNEDLNKLLSIAKDLLKTGSKVNNKALQEAYDAANLVKSESTGFGKEYYSLYSAIAAIDPGKVSKPNARMCSKADGKKIDEVIELIDNLKKEYTFEDLQNKDAYNEALQAYNSLEKTYYKSYVTNSDKLFKVGDTLEALENAQKVIAMIENLPEEITLADKESVEEIKEKYDELEEYKAYVGEENAKKIADAYSRIHILSFIDASNALCDVDKITLNDKETVEKLKKEFEALTKEEQDYLKENNADLVKKLEDAQA</sequence>
<gene>
    <name evidence="2" type="ORF">SAMN05216249_1402</name>
</gene>
<protein>
    <recommendedName>
        <fullName evidence="4">Cadherin-like beta sandwich domain-containing protein</fullName>
    </recommendedName>
</protein>
<dbReference type="Proteomes" id="UP000198838">
    <property type="component" value="Unassembled WGS sequence"/>
</dbReference>
<dbReference type="AlphaFoldDB" id="A0A1I1AQV6"/>